<feature type="binding site" evidence="5">
    <location>
        <position position="160"/>
    </location>
    <ligand>
        <name>adenosylcob(III)alamin</name>
        <dbReference type="ChEBI" id="CHEBI:18408"/>
    </ligand>
</feature>
<dbReference type="UniPathway" id="UPA00560"/>
<dbReference type="GO" id="GO:0006520">
    <property type="term" value="P:amino acid metabolic process"/>
    <property type="evidence" value="ECO:0007669"/>
    <property type="project" value="InterPro"/>
</dbReference>
<keyword evidence="7" id="KW-1185">Reference proteome</keyword>
<comment type="caution">
    <text evidence="6">The sequence shown here is derived from an EMBL/GenBank/DDBJ whole genome shotgun (WGS) entry which is preliminary data.</text>
</comment>
<keyword evidence="2 5" id="KW-0456">Lyase</keyword>
<dbReference type="Gene3D" id="3.40.50.11240">
    <property type="entry name" value="Ethanolamine ammonia-lyase light chain (EutC)"/>
    <property type="match status" value="1"/>
</dbReference>
<gene>
    <name evidence="5" type="primary">eutC</name>
    <name evidence="6" type="ORF">BC343_21450</name>
</gene>
<comment type="similarity">
    <text evidence="5">Belongs to the EutC family.</text>
</comment>
<dbReference type="RefSeq" id="WP_078346847.1">
    <property type="nucleotide sequence ID" value="NZ_MBTF01000003.1"/>
</dbReference>
<dbReference type="Proteomes" id="UP000189739">
    <property type="component" value="Unassembled WGS sequence"/>
</dbReference>
<dbReference type="GO" id="GO:0046336">
    <property type="term" value="P:ethanolamine catabolic process"/>
    <property type="evidence" value="ECO:0007669"/>
    <property type="project" value="UniProtKB-UniRule"/>
</dbReference>
<dbReference type="InterPro" id="IPR009246">
    <property type="entry name" value="EutC"/>
</dbReference>
<evidence type="ECO:0000256" key="1">
    <source>
        <dbReference type="ARBA" id="ARBA00022628"/>
    </source>
</evidence>
<evidence type="ECO:0000313" key="6">
    <source>
        <dbReference type="EMBL" id="OOQ61020.1"/>
    </source>
</evidence>
<evidence type="ECO:0000256" key="2">
    <source>
        <dbReference type="ARBA" id="ARBA00023239"/>
    </source>
</evidence>
<comment type="catalytic activity">
    <reaction evidence="5">
        <text>ethanolamine = acetaldehyde + NH4(+)</text>
        <dbReference type="Rhea" id="RHEA:15313"/>
        <dbReference type="ChEBI" id="CHEBI:15343"/>
        <dbReference type="ChEBI" id="CHEBI:28938"/>
        <dbReference type="ChEBI" id="CHEBI:57603"/>
        <dbReference type="EC" id="4.3.1.7"/>
    </reaction>
</comment>
<dbReference type="GO" id="GO:0009350">
    <property type="term" value="C:ethanolamine ammonia-lyase complex"/>
    <property type="evidence" value="ECO:0007669"/>
    <property type="project" value="UniProtKB-UniRule"/>
</dbReference>
<evidence type="ECO:0000256" key="5">
    <source>
        <dbReference type="HAMAP-Rule" id="MF_00601"/>
    </source>
</evidence>
<dbReference type="HAMAP" id="MF_00601">
    <property type="entry name" value="EutC"/>
    <property type="match status" value="1"/>
</dbReference>
<dbReference type="EC" id="4.3.1.7" evidence="5"/>
<dbReference type="GO" id="GO:0031419">
    <property type="term" value="F:cobalamin binding"/>
    <property type="evidence" value="ECO:0007669"/>
    <property type="project" value="UniProtKB-UniRule"/>
</dbReference>
<keyword evidence="1 5" id="KW-0846">Cobalamin</keyword>
<keyword evidence="3 5" id="KW-0170">Cobalt</keyword>
<reference evidence="6 7" key="1">
    <citation type="submission" date="2016-07" db="EMBL/GenBank/DDBJ databases">
        <title>Genomic analysis of zinc-resistant bacterium Mucilaginibacter pedocola TBZ30.</title>
        <authorList>
            <person name="Huang J."/>
            <person name="Tang J."/>
        </authorList>
    </citation>
    <scope>NUCLEOTIDE SEQUENCE [LARGE SCALE GENOMIC DNA]</scope>
    <source>
        <strain evidence="6 7">TBZ30</strain>
    </source>
</reference>
<organism evidence="6 7">
    <name type="scientific">Mucilaginibacter pedocola</name>
    <dbReference type="NCBI Taxonomy" id="1792845"/>
    <lineage>
        <taxon>Bacteria</taxon>
        <taxon>Pseudomonadati</taxon>
        <taxon>Bacteroidota</taxon>
        <taxon>Sphingobacteriia</taxon>
        <taxon>Sphingobacteriales</taxon>
        <taxon>Sphingobacteriaceae</taxon>
        <taxon>Mucilaginibacter</taxon>
    </lineage>
</organism>
<dbReference type="Pfam" id="PF05985">
    <property type="entry name" value="EutC"/>
    <property type="match status" value="1"/>
</dbReference>
<dbReference type="OrthoDB" id="114248at2"/>
<dbReference type="GO" id="GO:0031471">
    <property type="term" value="C:ethanolamine degradation polyhedral organelle"/>
    <property type="evidence" value="ECO:0007669"/>
    <property type="project" value="UniProtKB-UniRule"/>
</dbReference>
<proteinExistence type="inferred from homology"/>
<dbReference type="InterPro" id="IPR042255">
    <property type="entry name" value="EutC_N"/>
</dbReference>
<evidence type="ECO:0000256" key="3">
    <source>
        <dbReference type="ARBA" id="ARBA00023285"/>
    </source>
</evidence>
<dbReference type="InterPro" id="IPR042251">
    <property type="entry name" value="EutC_C"/>
</dbReference>
<dbReference type="EMBL" id="MBTF01000003">
    <property type="protein sequence ID" value="OOQ61020.1"/>
    <property type="molecule type" value="Genomic_DNA"/>
</dbReference>
<dbReference type="PANTHER" id="PTHR39330">
    <property type="entry name" value="ETHANOLAMINE AMMONIA-LYASE LIGHT CHAIN"/>
    <property type="match status" value="1"/>
</dbReference>
<dbReference type="NCBIfam" id="NF003971">
    <property type="entry name" value="PRK05465.1"/>
    <property type="match status" value="1"/>
</dbReference>
<comment type="subunit">
    <text evidence="5">The basic unit is a heterodimer which dimerizes to form tetramers. The heterotetramers trimerize; 6 large subunits form a core ring with 6 small subunits projecting outwards.</text>
</comment>
<dbReference type="STRING" id="1792845.BC343_21450"/>
<dbReference type="PANTHER" id="PTHR39330:SF1">
    <property type="entry name" value="ETHANOLAMINE AMMONIA-LYASE SMALL SUBUNIT"/>
    <property type="match status" value="1"/>
</dbReference>
<comment type="pathway">
    <text evidence="5">Amine and polyamine degradation; ethanolamine degradation.</text>
</comment>
<feature type="binding site" evidence="5">
    <location>
        <position position="210"/>
    </location>
    <ligand>
        <name>adenosylcob(III)alamin</name>
        <dbReference type="ChEBI" id="CHEBI:18408"/>
    </ligand>
</feature>
<evidence type="ECO:0000256" key="4">
    <source>
        <dbReference type="ARBA" id="ARBA00024446"/>
    </source>
</evidence>
<sequence length="255" mass="27542">MAKLIKHQPHPDEPLNFLKEFTQARIALGSAGSSIPTKPALEFKLAHAHARDAVYSVMEVETLADALEQFHLPVLHLYSQAASREQYLQRPDLGRLLDETSVNRLADQIANDGIVLILADGLSATAINQNAVELLQLLIPKLRAAKLKLAPLCLVEQGRVAIADGIAAELGASLSVILIGERPGLSSADSMGAYLTYMPKPGLTDDSRNCISNIRPEGLPVAQAADKLFYLIQESLSRRLSGVALKDNEGLLPDK</sequence>
<protein>
    <recommendedName>
        <fullName evidence="5">Ethanolamine ammonia-lyase small subunit</fullName>
        <shortName evidence="5">EAL small subunit</shortName>
        <ecNumber evidence="5">4.3.1.7</ecNumber>
    </recommendedName>
</protein>
<keyword evidence="4 5" id="KW-1283">Bacterial microcompartment</keyword>
<comment type="function">
    <text evidence="5">Catalyzes the deamination of various vicinal amino-alcohols to oxo compounds. Allows this organism to utilize ethanolamine as the sole source of nitrogen and carbon in the presence of external vitamin B12.</text>
</comment>
<dbReference type="PIRSF" id="PIRSF018982">
    <property type="entry name" value="EutC"/>
    <property type="match status" value="1"/>
</dbReference>
<dbReference type="Gene3D" id="1.10.30.40">
    <property type="entry name" value="Ethanolamine ammonia-lyase light chain (EutC), N-terminal domain"/>
    <property type="match status" value="1"/>
</dbReference>
<evidence type="ECO:0000313" key="7">
    <source>
        <dbReference type="Proteomes" id="UP000189739"/>
    </source>
</evidence>
<comment type="cofactor">
    <cofactor evidence="5">
        <name>adenosylcob(III)alamin</name>
        <dbReference type="ChEBI" id="CHEBI:18408"/>
    </cofactor>
    <text evidence="5">Binds between the large and small subunits.</text>
</comment>
<name>A0A1S9PJ76_9SPHI</name>
<dbReference type="GO" id="GO:0008851">
    <property type="term" value="F:ethanolamine ammonia-lyase activity"/>
    <property type="evidence" value="ECO:0007669"/>
    <property type="project" value="UniProtKB-UniRule"/>
</dbReference>
<dbReference type="AlphaFoldDB" id="A0A1S9PJ76"/>
<feature type="binding site" evidence="5">
    <location>
        <position position="181"/>
    </location>
    <ligand>
        <name>adenosylcob(III)alamin</name>
        <dbReference type="ChEBI" id="CHEBI:18408"/>
    </ligand>
</feature>
<accession>A0A1S9PJ76</accession>
<comment type="subcellular location">
    <subcellularLocation>
        <location evidence="5">Bacterial microcompartment</location>
    </subcellularLocation>
</comment>